<dbReference type="Gene3D" id="1.10.290.10">
    <property type="entry name" value="Topoisomerase I, domain 4"/>
    <property type="match status" value="1"/>
</dbReference>
<dbReference type="GO" id="GO:0008270">
    <property type="term" value="F:zinc ion binding"/>
    <property type="evidence" value="ECO:0007669"/>
    <property type="project" value="UniProtKB-KW"/>
</dbReference>
<dbReference type="PROSITE" id="PS00396">
    <property type="entry name" value="TOPO_IA_1"/>
    <property type="match status" value="1"/>
</dbReference>
<organism evidence="13 14">
    <name type="scientific">Butyrivibrio proteoclasticus (strain ATCC 51982 / DSM 14932 / B316)</name>
    <name type="common">Clostridium proteoclasticum</name>
    <dbReference type="NCBI Taxonomy" id="515622"/>
    <lineage>
        <taxon>Bacteria</taxon>
        <taxon>Bacillati</taxon>
        <taxon>Bacillota</taxon>
        <taxon>Clostridia</taxon>
        <taxon>Lachnospirales</taxon>
        <taxon>Lachnospiraceae</taxon>
        <taxon>Butyrivibrio</taxon>
    </lineage>
</organism>
<evidence type="ECO:0000313" key="13">
    <source>
        <dbReference type="EMBL" id="ADL34091.1"/>
    </source>
</evidence>
<dbReference type="STRING" id="515622.bpr_I1353"/>
<reference evidence="13 14" key="1">
    <citation type="journal article" date="2010" name="PLoS ONE">
        <title>The glycobiome of the rumen bacterium Butyrivibrio proteoclasticus B316(T) highlights adaptation to a polysaccharide-rich environment.</title>
        <authorList>
            <person name="Kelly W.J."/>
            <person name="Leahy S.C."/>
            <person name="Altermann E."/>
            <person name="Yeoman C.J."/>
            <person name="Dunne J.C."/>
            <person name="Kong Z."/>
            <person name="Pacheco D.M."/>
            <person name="Li D."/>
            <person name="Noel S.J."/>
            <person name="Moon C.D."/>
            <person name="Cookson A.L."/>
            <person name="Attwood G.T."/>
        </authorList>
    </citation>
    <scope>NUCLEOTIDE SEQUENCE [LARGE SCALE GENOMIC DNA]</scope>
    <source>
        <strain evidence="14">ATCC 51982 / DSM 14932 / B316</strain>
    </source>
</reference>
<evidence type="ECO:0000256" key="4">
    <source>
        <dbReference type="ARBA" id="ARBA00022771"/>
    </source>
</evidence>
<name>E0RUQ0_BUTPB</name>
<dbReference type="EMBL" id="CP001810">
    <property type="protein sequence ID" value="ADL34091.1"/>
    <property type="molecule type" value="Genomic_DNA"/>
</dbReference>
<dbReference type="Pfam" id="PF01131">
    <property type="entry name" value="Topoisom_bac"/>
    <property type="match status" value="1"/>
</dbReference>
<evidence type="ECO:0000256" key="8">
    <source>
        <dbReference type="ARBA" id="ARBA00023125"/>
    </source>
</evidence>
<dbReference type="InterPro" id="IPR005733">
    <property type="entry name" value="TopoI_bac-type"/>
</dbReference>
<evidence type="ECO:0000256" key="6">
    <source>
        <dbReference type="ARBA" id="ARBA00022842"/>
    </source>
</evidence>
<comment type="catalytic activity">
    <reaction evidence="1 10">
        <text>ATP-independent breakage of single-stranded DNA, followed by passage and rejoining.</text>
        <dbReference type="EC" id="5.6.2.1"/>
    </reaction>
</comment>
<dbReference type="Gene3D" id="3.40.50.140">
    <property type="match status" value="1"/>
</dbReference>
<dbReference type="InterPro" id="IPR013826">
    <property type="entry name" value="Topo_IA_cen_sub3"/>
</dbReference>
<protein>
    <recommendedName>
        <fullName evidence="10">DNA topoisomerase 1</fullName>
        <ecNumber evidence="10">5.6.2.1</ecNumber>
    </recommendedName>
    <alternativeName>
        <fullName evidence="10">DNA topoisomerase I</fullName>
    </alternativeName>
</protein>
<dbReference type="RefSeq" id="WP_013280745.1">
    <property type="nucleotide sequence ID" value="NC_014387.1"/>
</dbReference>
<evidence type="ECO:0000259" key="12">
    <source>
        <dbReference type="PROSITE" id="PS52039"/>
    </source>
</evidence>
<keyword evidence="3" id="KW-0479">Metal-binding</keyword>
<dbReference type="AlphaFoldDB" id="E0RUQ0"/>
<feature type="region of interest" description="Interaction with DNA" evidence="10">
    <location>
        <begin position="173"/>
        <end position="178"/>
    </location>
</feature>
<dbReference type="KEGG" id="bpb:bpr_I1353"/>
<dbReference type="PROSITE" id="PS52039">
    <property type="entry name" value="TOPO_IA_2"/>
    <property type="match status" value="1"/>
</dbReference>
<dbReference type="Gene3D" id="1.10.460.10">
    <property type="entry name" value="Topoisomerase I, domain 2"/>
    <property type="match status" value="1"/>
</dbReference>
<dbReference type="InterPro" id="IPR023406">
    <property type="entry name" value="Topo_IA_AS"/>
</dbReference>
<feature type="site" description="Interaction with DNA" evidence="10">
    <location>
        <position position="500"/>
    </location>
</feature>
<dbReference type="HAMAP" id="MF_00952">
    <property type="entry name" value="Topoisom_1_prok"/>
    <property type="match status" value="1"/>
</dbReference>
<dbReference type="SMART" id="SM00436">
    <property type="entry name" value="TOP1Bc"/>
    <property type="match status" value="1"/>
</dbReference>
<feature type="domain" description="Toprim" evidence="11">
    <location>
        <begin position="11"/>
        <end position="123"/>
    </location>
</feature>
<keyword evidence="4" id="KW-0863">Zinc-finger</keyword>
<evidence type="ECO:0000256" key="3">
    <source>
        <dbReference type="ARBA" id="ARBA00022723"/>
    </source>
</evidence>
<dbReference type="InterPro" id="IPR023405">
    <property type="entry name" value="Topo_IA_core_domain"/>
</dbReference>
<dbReference type="Gene3D" id="3.30.65.10">
    <property type="entry name" value="Bacterial Topoisomerase I, domain 1"/>
    <property type="match status" value="2"/>
</dbReference>
<dbReference type="PANTHER" id="PTHR42785:SF1">
    <property type="entry name" value="DNA TOPOISOMERASE"/>
    <property type="match status" value="1"/>
</dbReference>
<dbReference type="Gene3D" id="2.70.20.10">
    <property type="entry name" value="Topoisomerase I, domain 3"/>
    <property type="match status" value="1"/>
</dbReference>
<feature type="site" description="Interaction with DNA" evidence="10">
    <location>
        <position position="165"/>
    </location>
</feature>
<evidence type="ECO:0000256" key="9">
    <source>
        <dbReference type="ARBA" id="ARBA00023235"/>
    </source>
</evidence>
<feature type="site" description="Interaction with DNA" evidence="10">
    <location>
        <position position="41"/>
    </location>
</feature>
<dbReference type="InterPro" id="IPR028612">
    <property type="entry name" value="Topoisom_1_IA"/>
</dbReference>
<evidence type="ECO:0000256" key="10">
    <source>
        <dbReference type="HAMAP-Rule" id="MF_00952"/>
    </source>
</evidence>
<dbReference type="CDD" id="cd00186">
    <property type="entry name" value="TOP1Ac"/>
    <property type="match status" value="1"/>
</dbReference>
<dbReference type="SUPFAM" id="SSF57783">
    <property type="entry name" value="Zinc beta-ribbon"/>
    <property type="match status" value="1"/>
</dbReference>
<dbReference type="Pfam" id="PF01396">
    <property type="entry name" value="Zn_ribbon_Top1"/>
    <property type="match status" value="3"/>
</dbReference>
<accession>E0RUQ0</accession>
<dbReference type="InterPro" id="IPR013824">
    <property type="entry name" value="Topo_IA_cen_sub1"/>
</dbReference>
<sequence length="702" mass="78697">MASKTTTTKKNSLLIVESPTKVKAIKKFLGNGYDVAASNGHVRDLPKSQMGVDVEHDFEPKYITIRGKGDVLADLRKKVKKADHVYLATDPDREGEAISWHLIAALKLDEADAKIQRVTFNEITKNAVKEAMKHPRDIDMNLVDAQQARRVLDRMVGYSISPLLWSKIKRGLSAGRVQSVALRIIADREEEIESFIPSEYWTLDVNLAAEGEKKPLVAHYYGTGNDKKEIKSKEELDKICASLKGAKYVVSDVKKGERNKKAPLPFTTSTLQQEASKALNFSTQKTMRVAQQLYEGIELGKQGTVGLITYLRTDSTRVSDEAVAAANAYISSNFGDKYLSEGTTAKKSDAKIQDAHEAIRPTYVENTPVVVKEFLSRDQFRLYQLIWRRFMASRMAPAKYETTSVKIDAGEHRFTVAASKTVFDGFLNVYTDEDDQIEKNVLMKNLDINTKLSFDSFDSAQHFTQPAPHYTEASLVHDLEALGIGRPSTYAPTISTILARHYITKENKAIFITELGQAVNKMMNDAFPQIVDVNFTSNMEALLDGIADGNVKWKTVVENFYPDLNEAVEAAEKEMEKIQVQDEVTDEICPNCGRNMVIKYGPHGKFLACPGFPECKNTMPYFEKIGVECPKCGKDLVLKRTRKGRIYYGCIGSPECDFMSWARPVKEKCPKCGKYMVAKSNKLACSDQECGFSCNKDELKKE</sequence>
<feature type="site" description="Interaction with DNA" evidence="10">
    <location>
        <position position="312"/>
    </location>
</feature>
<comment type="function">
    <text evidence="10">Releases the supercoiling and torsional tension of DNA, which is introduced during the DNA replication and transcription, by transiently cleaving and rejoining one strand of the DNA duplex. Introduces a single-strand break via transesterification at a target site in duplex DNA. The scissile phosphodiester is attacked by the catalytic tyrosine of the enzyme, resulting in the formation of a DNA-(5'-phosphotyrosyl)-enzyme intermediate and the expulsion of a 3'-OH DNA strand. The free DNA strand then undergoes passage around the unbroken strand, thus removing DNA supercoils. Finally, in the religation step, the DNA 3'-OH attacks the covalent intermediate to expel the active-site tyrosine and restore the DNA phosphodiester backbone.</text>
</comment>
<feature type="domain" description="Topo IA-type catalytic" evidence="12">
    <location>
        <begin position="139"/>
        <end position="568"/>
    </location>
</feature>
<dbReference type="CDD" id="cd03363">
    <property type="entry name" value="TOPRIM_TopoIA_TopoI"/>
    <property type="match status" value="1"/>
</dbReference>
<dbReference type="Pfam" id="PF01751">
    <property type="entry name" value="Toprim"/>
    <property type="match status" value="1"/>
</dbReference>
<keyword evidence="6" id="KW-0460">Magnesium</keyword>
<dbReference type="GO" id="GO:0003677">
    <property type="term" value="F:DNA binding"/>
    <property type="evidence" value="ECO:0007669"/>
    <property type="project" value="UniProtKB-KW"/>
</dbReference>
<keyword evidence="9 10" id="KW-0413">Isomerase</keyword>
<dbReference type="Proteomes" id="UP000001299">
    <property type="component" value="Chromosome 1"/>
</dbReference>
<keyword evidence="7 10" id="KW-0799">Topoisomerase</keyword>
<dbReference type="HOGENOM" id="CLU_002929_4_3_9"/>
<comment type="subunit">
    <text evidence="10">Monomer.</text>
</comment>
<keyword evidence="5" id="KW-0862">Zinc</keyword>
<dbReference type="SMART" id="SM00493">
    <property type="entry name" value="TOPRIM"/>
    <property type="match status" value="1"/>
</dbReference>
<evidence type="ECO:0000256" key="7">
    <source>
        <dbReference type="ARBA" id="ARBA00023029"/>
    </source>
</evidence>
<dbReference type="SMART" id="SM00437">
    <property type="entry name" value="TOP1Ac"/>
    <property type="match status" value="1"/>
</dbReference>
<dbReference type="InterPro" id="IPR013825">
    <property type="entry name" value="Topo_IA_cen_sub2"/>
</dbReference>
<dbReference type="InterPro" id="IPR006171">
    <property type="entry name" value="TOPRIM_dom"/>
</dbReference>
<dbReference type="eggNOG" id="COG0550">
    <property type="taxonomic scope" value="Bacteria"/>
</dbReference>
<dbReference type="PANTHER" id="PTHR42785">
    <property type="entry name" value="DNA TOPOISOMERASE, TYPE IA, CORE"/>
    <property type="match status" value="1"/>
</dbReference>
<feature type="site" description="Interaction with DNA" evidence="10">
    <location>
        <position position="158"/>
    </location>
</feature>
<feature type="site" description="Interaction with DNA" evidence="10">
    <location>
        <position position="153"/>
    </location>
</feature>
<evidence type="ECO:0000256" key="2">
    <source>
        <dbReference type="ARBA" id="ARBA00009446"/>
    </source>
</evidence>
<evidence type="ECO:0000256" key="1">
    <source>
        <dbReference type="ARBA" id="ARBA00000213"/>
    </source>
</evidence>
<dbReference type="NCBIfam" id="TIGR01051">
    <property type="entry name" value="topA_bact"/>
    <property type="match status" value="1"/>
</dbReference>
<dbReference type="InterPro" id="IPR000380">
    <property type="entry name" value="Topo_IA"/>
</dbReference>
<keyword evidence="14" id="KW-1185">Reference proteome</keyword>
<dbReference type="EC" id="5.6.2.1" evidence="10"/>
<dbReference type="InterPro" id="IPR003601">
    <property type="entry name" value="Topo_IA_2"/>
</dbReference>
<feature type="site" description="Interaction with DNA" evidence="10">
    <location>
        <position position="149"/>
    </location>
</feature>
<dbReference type="InterPro" id="IPR013498">
    <property type="entry name" value="Topo_IA_Znf"/>
</dbReference>
<proteinExistence type="inferred from homology"/>
<comment type="similarity">
    <text evidence="2 10">Belongs to the type IA topoisomerase family.</text>
</comment>
<evidence type="ECO:0000256" key="5">
    <source>
        <dbReference type="ARBA" id="ARBA00022833"/>
    </source>
</evidence>
<dbReference type="GO" id="GO:0006265">
    <property type="term" value="P:DNA topological change"/>
    <property type="evidence" value="ECO:0007669"/>
    <property type="project" value="UniProtKB-UniRule"/>
</dbReference>
<feature type="active site" description="O-(5'-phospho-DNA)-tyrosine intermediate" evidence="10">
    <location>
        <position position="310"/>
    </location>
</feature>
<dbReference type="PROSITE" id="PS50880">
    <property type="entry name" value="TOPRIM"/>
    <property type="match status" value="1"/>
</dbReference>
<dbReference type="SUPFAM" id="SSF56712">
    <property type="entry name" value="Prokaryotic type I DNA topoisomerase"/>
    <property type="match status" value="1"/>
</dbReference>
<gene>
    <name evidence="10 13" type="primary">topA</name>
    <name evidence="13" type="ordered locus">bpr_I1353</name>
</gene>
<dbReference type="GO" id="GO:0005694">
    <property type="term" value="C:chromosome"/>
    <property type="evidence" value="ECO:0007669"/>
    <property type="project" value="InterPro"/>
</dbReference>
<feature type="site" description="Interaction with DNA" evidence="10">
    <location>
        <position position="150"/>
    </location>
</feature>
<keyword evidence="8 10" id="KW-0238">DNA-binding</keyword>
<dbReference type="InterPro" id="IPR013497">
    <property type="entry name" value="Topo_IA_cen"/>
</dbReference>
<dbReference type="GO" id="GO:0003917">
    <property type="term" value="F:DNA topoisomerase type I (single strand cut, ATP-independent) activity"/>
    <property type="evidence" value="ECO:0007669"/>
    <property type="project" value="UniProtKB-UniRule"/>
</dbReference>
<evidence type="ECO:0000259" key="11">
    <source>
        <dbReference type="PROSITE" id="PS50880"/>
    </source>
</evidence>
<evidence type="ECO:0000313" key="14">
    <source>
        <dbReference type="Proteomes" id="UP000001299"/>
    </source>
</evidence>
<dbReference type="InterPro" id="IPR003602">
    <property type="entry name" value="Topo_IA_DNA-bd_dom"/>
</dbReference>
<dbReference type="InterPro" id="IPR034149">
    <property type="entry name" value="TOPRIM_TopoI"/>
</dbReference>
<dbReference type="PRINTS" id="PR00417">
    <property type="entry name" value="PRTPISMRASEI"/>
</dbReference>